<dbReference type="PANTHER" id="PTHR21248">
    <property type="entry name" value="CARDIOLIPIN SYNTHASE"/>
    <property type="match status" value="1"/>
</dbReference>
<keyword evidence="1" id="KW-0812">Transmembrane</keyword>
<dbReference type="PANTHER" id="PTHR21248:SF22">
    <property type="entry name" value="PHOSPHOLIPASE D"/>
    <property type="match status" value="1"/>
</dbReference>
<proteinExistence type="predicted"/>
<feature type="transmembrane region" description="Helical" evidence="1">
    <location>
        <begin position="21"/>
        <end position="45"/>
    </location>
</feature>
<dbReference type="RefSeq" id="WP_380084142.1">
    <property type="nucleotide sequence ID" value="NZ_JBHSWD010000003.1"/>
</dbReference>
<feature type="transmembrane region" description="Helical" evidence="1">
    <location>
        <begin position="57"/>
        <end position="82"/>
    </location>
</feature>
<keyword evidence="1" id="KW-1133">Transmembrane helix</keyword>
<feature type="domain" description="Phospholipase D-like" evidence="2">
    <location>
        <begin position="609"/>
        <end position="724"/>
    </location>
</feature>
<accession>A0ABW1YFA3</accession>
<feature type="transmembrane region" description="Helical" evidence="1">
    <location>
        <begin position="103"/>
        <end position="124"/>
    </location>
</feature>
<evidence type="ECO:0000313" key="4">
    <source>
        <dbReference type="Proteomes" id="UP001596297"/>
    </source>
</evidence>
<dbReference type="Proteomes" id="UP001596297">
    <property type="component" value="Unassembled WGS sequence"/>
</dbReference>
<gene>
    <name evidence="3" type="ORF">ACFP81_14090</name>
</gene>
<keyword evidence="1" id="KW-0472">Membrane</keyword>
<comment type="caution">
    <text evidence="3">The sequence shown here is derived from an EMBL/GenBank/DDBJ whole genome shotgun (WGS) entry which is preliminary data.</text>
</comment>
<reference evidence="4" key="1">
    <citation type="journal article" date="2019" name="Int. J. Syst. Evol. Microbiol.">
        <title>The Global Catalogue of Microorganisms (GCM) 10K type strain sequencing project: providing services to taxonomists for standard genome sequencing and annotation.</title>
        <authorList>
            <consortium name="The Broad Institute Genomics Platform"/>
            <consortium name="The Broad Institute Genome Sequencing Center for Infectious Disease"/>
            <person name="Wu L."/>
            <person name="Ma J."/>
        </authorList>
    </citation>
    <scope>NUCLEOTIDE SEQUENCE [LARGE SCALE GENOMIC DNA]</scope>
    <source>
        <strain evidence="4">CGMCC 1.15772</strain>
    </source>
</reference>
<dbReference type="EMBL" id="JBHSWD010000003">
    <property type="protein sequence ID" value="MFC6593023.1"/>
    <property type="molecule type" value="Genomic_DNA"/>
</dbReference>
<dbReference type="Gene3D" id="3.30.870.10">
    <property type="entry name" value="Endonuclease Chain A"/>
    <property type="match status" value="2"/>
</dbReference>
<dbReference type="InterPro" id="IPR025202">
    <property type="entry name" value="PLD-like_dom"/>
</dbReference>
<name>A0ABW1YFA3_9DEIO</name>
<feature type="transmembrane region" description="Helical" evidence="1">
    <location>
        <begin position="207"/>
        <end position="230"/>
    </location>
</feature>
<evidence type="ECO:0000259" key="2">
    <source>
        <dbReference type="Pfam" id="PF13091"/>
    </source>
</evidence>
<dbReference type="SUPFAM" id="SSF56024">
    <property type="entry name" value="Phospholipase D/nuclease"/>
    <property type="match status" value="2"/>
</dbReference>
<evidence type="ECO:0000313" key="3">
    <source>
        <dbReference type="EMBL" id="MFC6593023.1"/>
    </source>
</evidence>
<feature type="transmembrane region" description="Helical" evidence="1">
    <location>
        <begin position="144"/>
        <end position="165"/>
    </location>
</feature>
<keyword evidence="4" id="KW-1185">Reference proteome</keyword>
<feature type="transmembrane region" description="Helical" evidence="1">
    <location>
        <begin position="250"/>
        <end position="272"/>
    </location>
</feature>
<dbReference type="Pfam" id="PF13091">
    <property type="entry name" value="PLDc_2"/>
    <property type="match status" value="1"/>
</dbReference>
<sequence>MTRGLRPAGNAPLSQLGEPTTALGPLALAAVLGTGLSAALLMLALPALLGSLGQTQGFLLAFLALLAAYLCVSAGFALMGALSARHFPLARLGVRPVTGPYRFAVALGVTGGLLVIPALLLSVVGAAAQGGALGEALSRLEPVVFTLITALYGLLSGTLLGLLLLRWTLAWRTALAGSLGAALGGAALSLLLSLLPAAQLLQSSLGVLALLMTGLTLIHLGWSLATGWALERLTRTAQQPARLHATARQVWLTATLGLALLLSVSGGTRTLAEFVTARPVSTAPMTPPRPLSAPECPPPTDRLEQAAWQVYQRAERSDLSCGHQVRLLTMPGNPPGQPGPTAFDEVAGLVQQARSEVLFTTMEYSGGPGTPGRSLTDALGRLYRQVKADPAAYPQGMQVALTLGNYPVAEVFEWGAQVWTLLDDLNASGVPLSDPAVGWQLRLGNYEGTYPHSHVKLVVIDGTRLVTAGFNYTSIHLPPEQGVGLFDLALVTDGPAAQDGAAIFSDLWERSKEVSCTGSSSPATRENCRLEPAQPLSHPPAAQVARPAGDSQVISLYRRPGDTEANDALLALIGAAENRIDLLHVNFSMNLPCIFAVLNPKLCTERDQLPYMTALIDAVRRGLTVRLLTDPTFQMGGIENRIAVGYLRGVMAKEGIPAERLQVRLFPGRVHAKATLTDNVLTVGSLNMHYSSWTQGLVGLNEAVAATSDPATVADFEALFEGAWQQAEPMVLPLE</sequence>
<feature type="transmembrane region" description="Helical" evidence="1">
    <location>
        <begin position="174"/>
        <end position="195"/>
    </location>
</feature>
<organism evidence="3 4">
    <name type="scientific">Deinococcus lacus</name>
    <dbReference type="NCBI Taxonomy" id="392561"/>
    <lineage>
        <taxon>Bacteria</taxon>
        <taxon>Thermotogati</taxon>
        <taxon>Deinococcota</taxon>
        <taxon>Deinococci</taxon>
        <taxon>Deinococcales</taxon>
        <taxon>Deinococcaceae</taxon>
        <taxon>Deinococcus</taxon>
    </lineage>
</organism>
<evidence type="ECO:0000256" key="1">
    <source>
        <dbReference type="SAM" id="Phobius"/>
    </source>
</evidence>
<protein>
    <submittedName>
        <fullName evidence="3">Phospholipase D-like domain-containing protein</fullName>
    </submittedName>
</protein>